<dbReference type="Pfam" id="PF07224">
    <property type="entry name" value="Chlorophyllase"/>
    <property type="match status" value="1"/>
</dbReference>
<dbReference type="InterPro" id="IPR017395">
    <property type="entry name" value="Chlorophyllase-like"/>
</dbReference>
<organism evidence="2 3">
    <name type="scientific">Candidatus Corynebacterium avicola</name>
    <dbReference type="NCBI Taxonomy" id="2838527"/>
    <lineage>
        <taxon>Bacteria</taxon>
        <taxon>Bacillati</taxon>
        <taxon>Actinomycetota</taxon>
        <taxon>Actinomycetes</taxon>
        <taxon>Mycobacteriales</taxon>
        <taxon>Corynebacteriaceae</taxon>
        <taxon>Corynebacterium</taxon>
    </lineage>
</organism>
<sequence>MSPTVHLTAEDTPIVSVKPVTIADPDRGTDISLRISAPVRGTDLPVILFSHGFGESMSGYAPLTDYWASQGFVVLQPTYLDSRSIGLAEDDPRRPGIWKQRAKDAVSVLDHLNEVLASIDGLPERVDTTKIAAAGHSFGGQTTGILLGLRVIDPETGEVEDLSDPRVKAGVLMATAGRGADLSPMAVENFPFMNPTFEHMSTPALVALGDQDDSPLSTRGPEWSADPCTDSPGEKHLLTLTGGEHSLGGIPGYDAAETTDENPERVILLRSVAVAFLRHALDLDEQPWSEVTETLGGTGTDQGRLESKLR</sequence>
<dbReference type="InterPro" id="IPR029058">
    <property type="entry name" value="AB_hydrolase_fold"/>
</dbReference>
<evidence type="ECO:0000256" key="1">
    <source>
        <dbReference type="SAM" id="MobiDB-lite"/>
    </source>
</evidence>
<dbReference type="EMBL" id="DXGC01000017">
    <property type="protein sequence ID" value="HIW90437.1"/>
    <property type="molecule type" value="Genomic_DNA"/>
</dbReference>
<comment type="caution">
    <text evidence="2">The sequence shown here is derived from an EMBL/GenBank/DDBJ whole genome shotgun (WGS) entry which is preliminary data.</text>
</comment>
<dbReference type="PANTHER" id="PTHR33428:SF14">
    <property type="entry name" value="CARBOXYLESTERASE TYPE B DOMAIN-CONTAINING PROTEIN"/>
    <property type="match status" value="1"/>
</dbReference>
<dbReference type="AlphaFoldDB" id="A0A9D1RMW1"/>
<feature type="region of interest" description="Disordered" evidence="1">
    <location>
        <begin position="212"/>
        <end position="234"/>
    </location>
</feature>
<evidence type="ECO:0000313" key="2">
    <source>
        <dbReference type="EMBL" id="HIW90437.1"/>
    </source>
</evidence>
<dbReference type="Gene3D" id="3.40.50.1820">
    <property type="entry name" value="alpha/beta hydrolase"/>
    <property type="match status" value="1"/>
</dbReference>
<reference evidence="2" key="2">
    <citation type="submission" date="2021-04" db="EMBL/GenBank/DDBJ databases">
        <authorList>
            <person name="Gilroy R."/>
        </authorList>
    </citation>
    <scope>NUCLEOTIDE SEQUENCE</scope>
    <source>
        <strain evidence="2">CHK32-1732</strain>
    </source>
</reference>
<name>A0A9D1RMW1_9CORY</name>
<dbReference type="PANTHER" id="PTHR33428">
    <property type="entry name" value="CHLOROPHYLLASE-2, CHLOROPLASTIC"/>
    <property type="match status" value="1"/>
</dbReference>
<reference evidence="2" key="1">
    <citation type="journal article" date="2021" name="PeerJ">
        <title>Extensive microbial diversity within the chicken gut microbiome revealed by metagenomics and culture.</title>
        <authorList>
            <person name="Gilroy R."/>
            <person name="Ravi A."/>
            <person name="Getino M."/>
            <person name="Pursley I."/>
            <person name="Horton D.L."/>
            <person name="Alikhan N.F."/>
            <person name="Baker D."/>
            <person name="Gharbi K."/>
            <person name="Hall N."/>
            <person name="Watson M."/>
            <person name="Adriaenssens E.M."/>
            <person name="Foster-Nyarko E."/>
            <person name="Jarju S."/>
            <person name="Secka A."/>
            <person name="Antonio M."/>
            <person name="Oren A."/>
            <person name="Chaudhuri R.R."/>
            <person name="La Ragione R."/>
            <person name="Hildebrand F."/>
            <person name="Pallen M.J."/>
        </authorList>
    </citation>
    <scope>NUCLEOTIDE SEQUENCE</scope>
    <source>
        <strain evidence="2">CHK32-1732</strain>
    </source>
</reference>
<feature type="region of interest" description="Disordered" evidence="1">
    <location>
        <begin position="291"/>
        <end position="310"/>
    </location>
</feature>
<proteinExistence type="predicted"/>
<evidence type="ECO:0000313" key="3">
    <source>
        <dbReference type="Proteomes" id="UP000824190"/>
    </source>
</evidence>
<gene>
    <name evidence="2" type="ORF">H9870_02050</name>
</gene>
<keyword evidence="2" id="KW-0378">Hydrolase</keyword>
<dbReference type="Proteomes" id="UP000824190">
    <property type="component" value="Unassembled WGS sequence"/>
</dbReference>
<accession>A0A9D1RMW1</accession>
<dbReference type="SUPFAM" id="SSF53474">
    <property type="entry name" value="alpha/beta-Hydrolases"/>
    <property type="match status" value="1"/>
</dbReference>
<dbReference type="GO" id="GO:0016787">
    <property type="term" value="F:hydrolase activity"/>
    <property type="evidence" value="ECO:0007669"/>
    <property type="project" value="UniProtKB-KW"/>
</dbReference>
<protein>
    <submittedName>
        <fullName evidence="2">Alpha/beta fold hydrolase</fullName>
    </submittedName>
</protein>